<reference evidence="1" key="1">
    <citation type="journal article" date="2023" name="Mol. Phylogenet. Evol.">
        <title>Genome-scale phylogeny and comparative genomics of the fungal order Sordariales.</title>
        <authorList>
            <person name="Hensen N."/>
            <person name="Bonometti L."/>
            <person name="Westerberg I."/>
            <person name="Brannstrom I.O."/>
            <person name="Guillou S."/>
            <person name="Cros-Aarteil S."/>
            <person name="Calhoun S."/>
            <person name="Haridas S."/>
            <person name="Kuo A."/>
            <person name="Mondo S."/>
            <person name="Pangilinan J."/>
            <person name="Riley R."/>
            <person name="LaButti K."/>
            <person name="Andreopoulos B."/>
            <person name="Lipzen A."/>
            <person name="Chen C."/>
            <person name="Yan M."/>
            <person name="Daum C."/>
            <person name="Ng V."/>
            <person name="Clum A."/>
            <person name="Steindorff A."/>
            <person name="Ohm R.A."/>
            <person name="Martin F."/>
            <person name="Silar P."/>
            <person name="Natvig D.O."/>
            <person name="Lalanne C."/>
            <person name="Gautier V."/>
            <person name="Ament-Velasquez S.L."/>
            <person name="Kruys A."/>
            <person name="Hutchinson M.I."/>
            <person name="Powell A.J."/>
            <person name="Barry K."/>
            <person name="Miller A.N."/>
            <person name="Grigoriev I.V."/>
            <person name="Debuchy R."/>
            <person name="Gladieux P."/>
            <person name="Hiltunen Thoren M."/>
            <person name="Johannesson H."/>
        </authorList>
    </citation>
    <scope>NUCLEOTIDE SEQUENCE</scope>
    <source>
        <strain evidence="1">CBS 232.78</strain>
    </source>
</reference>
<dbReference type="EMBL" id="JAULSW010000012">
    <property type="protein sequence ID" value="KAK3366573.1"/>
    <property type="molecule type" value="Genomic_DNA"/>
</dbReference>
<keyword evidence="2" id="KW-1185">Reference proteome</keyword>
<name>A0AAE0JY96_9PEZI</name>
<organism evidence="1 2">
    <name type="scientific">Podospora didyma</name>
    <dbReference type="NCBI Taxonomy" id="330526"/>
    <lineage>
        <taxon>Eukaryota</taxon>
        <taxon>Fungi</taxon>
        <taxon>Dikarya</taxon>
        <taxon>Ascomycota</taxon>
        <taxon>Pezizomycotina</taxon>
        <taxon>Sordariomycetes</taxon>
        <taxon>Sordariomycetidae</taxon>
        <taxon>Sordariales</taxon>
        <taxon>Podosporaceae</taxon>
        <taxon>Podospora</taxon>
    </lineage>
</organism>
<evidence type="ECO:0000313" key="2">
    <source>
        <dbReference type="Proteomes" id="UP001285441"/>
    </source>
</evidence>
<evidence type="ECO:0000313" key="1">
    <source>
        <dbReference type="EMBL" id="KAK3366573.1"/>
    </source>
</evidence>
<proteinExistence type="predicted"/>
<comment type="caution">
    <text evidence="1">The sequence shown here is derived from an EMBL/GenBank/DDBJ whole genome shotgun (WGS) entry which is preliminary data.</text>
</comment>
<accession>A0AAE0JY96</accession>
<dbReference type="Proteomes" id="UP001285441">
    <property type="component" value="Unassembled WGS sequence"/>
</dbReference>
<protein>
    <submittedName>
        <fullName evidence="1">Uncharacterized protein</fullName>
    </submittedName>
</protein>
<gene>
    <name evidence="1" type="ORF">B0H63DRAFT_456253</name>
</gene>
<reference evidence="1" key="2">
    <citation type="submission" date="2023-06" db="EMBL/GenBank/DDBJ databases">
        <authorList>
            <consortium name="Lawrence Berkeley National Laboratory"/>
            <person name="Haridas S."/>
            <person name="Hensen N."/>
            <person name="Bonometti L."/>
            <person name="Westerberg I."/>
            <person name="Brannstrom I.O."/>
            <person name="Guillou S."/>
            <person name="Cros-Aarteil S."/>
            <person name="Calhoun S."/>
            <person name="Kuo A."/>
            <person name="Mondo S."/>
            <person name="Pangilinan J."/>
            <person name="Riley R."/>
            <person name="LaButti K."/>
            <person name="Andreopoulos B."/>
            <person name="Lipzen A."/>
            <person name="Chen C."/>
            <person name="Yanf M."/>
            <person name="Daum C."/>
            <person name="Ng V."/>
            <person name="Clum A."/>
            <person name="Steindorff A."/>
            <person name="Ohm R."/>
            <person name="Martin F."/>
            <person name="Silar P."/>
            <person name="Natvig D."/>
            <person name="Lalanne C."/>
            <person name="Gautier V."/>
            <person name="Ament-velasquez S.L."/>
            <person name="Kruys A."/>
            <person name="Hutchinson M.I."/>
            <person name="Powell A.J."/>
            <person name="Barry K."/>
            <person name="Miller A.N."/>
            <person name="Grigoriev I.V."/>
            <person name="Debuchy R."/>
            <person name="Gladieux P."/>
            <person name="Thoren M.H."/>
            <person name="Johannesson H."/>
        </authorList>
    </citation>
    <scope>NUCLEOTIDE SEQUENCE</scope>
    <source>
        <strain evidence="1">CBS 232.78</strain>
    </source>
</reference>
<sequence length="109" mass="11490">MPQLYTGVVDVRIVDPCNNSLGAVEGPTCGNANGTFVVNLAIPDDYSHVGAKAQMLNPFLVKVPQAGFSVTSAAAVDLNSISLRALVRNAENLSFPLLEAIICSICIMR</sequence>
<dbReference type="AlphaFoldDB" id="A0AAE0JY96"/>